<accession>A0A151ASR4</accession>
<sequence>MTELQGVPAEIAIVAEAKQEAFQRGSPVEAKLVQAESIDYFNP</sequence>
<keyword evidence="2" id="KW-1185">Reference proteome</keyword>
<evidence type="ECO:0000313" key="1">
    <source>
        <dbReference type="EMBL" id="KYH30691.1"/>
    </source>
</evidence>
<comment type="caution">
    <text evidence="1">The sequence shown here is derived from an EMBL/GenBank/DDBJ whole genome shotgun (WGS) entry which is preliminary data.</text>
</comment>
<dbReference type="Proteomes" id="UP000075670">
    <property type="component" value="Unassembled WGS sequence"/>
</dbReference>
<organism evidence="1 2">
    <name type="scientific">Moorella mulderi DSM 14980</name>
    <dbReference type="NCBI Taxonomy" id="1122241"/>
    <lineage>
        <taxon>Bacteria</taxon>
        <taxon>Bacillati</taxon>
        <taxon>Bacillota</taxon>
        <taxon>Clostridia</taxon>
        <taxon>Neomoorellales</taxon>
        <taxon>Neomoorellaceae</taxon>
        <taxon>Neomoorella</taxon>
    </lineage>
</organism>
<reference evidence="1 2" key="1">
    <citation type="submission" date="2016-02" db="EMBL/GenBank/DDBJ databases">
        <title>Genome sequence of Moorella mulderi DSM 14980.</title>
        <authorList>
            <person name="Poehlein A."/>
            <person name="Daniel R."/>
        </authorList>
    </citation>
    <scope>NUCLEOTIDE SEQUENCE [LARGE SCALE GENOMIC DNA]</scope>
    <source>
        <strain evidence="1 2">DSM 14980</strain>
    </source>
</reference>
<dbReference type="AlphaFoldDB" id="A0A151ASR4"/>
<proteinExistence type="predicted"/>
<name>A0A151ASR4_9FIRM</name>
<protein>
    <submittedName>
        <fullName evidence="1">Uncharacterized protein</fullName>
    </submittedName>
</protein>
<evidence type="ECO:0000313" key="2">
    <source>
        <dbReference type="Proteomes" id="UP000075670"/>
    </source>
</evidence>
<dbReference type="EMBL" id="LTBC01000023">
    <property type="protein sequence ID" value="KYH30691.1"/>
    <property type="molecule type" value="Genomic_DNA"/>
</dbReference>
<gene>
    <name evidence="1" type="ORF">MOMUL_29730</name>
</gene>